<dbReference type="EMBL" id="KB206977">
    <property type="protein sequence ID" value="ELP86391.1"/>
    <property type="molecule type" value="Genomic_DNA"/>
</dbReference>
<sequence>MFLNISSLISDAAASAGFSIFSLFSDFSMAFHSSLVSATSGSFSGISPSSIIADILPATHLQASSSNSSSSIFSFVEKNLLLTPKLELPLLQWVSLLFAARRIAH</sequence>
<dbReference type="AlphaFoldDB" id="L7FML5"/>
<keyword evidence="2" id="KW-1185">Reference proteome</keyword>
<organism evidence="1 2">
    <name type="scientific">Entamoeba invadens IP1</name>
    <dbReference type="NCBI Taxonomy" id="370355"/>
    <lineage>
        <taxon>Eukaryota</taxon>
        <taxon>Amoebozoa</taxon>
        <taxon>Evosea</taxon>
        <taxon>Archamoebae</taxon>
        <taxon>Mastigamoebida</taxon>
        <taxon>Entamoebidae</taxon>
        <taxon>Entamoeba</taxon>
    </lineage>
</organism>
<reference evidence="1 2" key="1">
    <citation type="submission" date="2012-10" db="EMBL/GenBank/DDBJ databases">
        <authorList>
            <person name="Zafar N."/>
            <person name="Inman J."/>
            <person name="Hall N."/>
            <person name="Lorenzi H."/>
            <person name="Caler E."/>
        </authorList>
    </citation>
    <scope>NUCLEOTIDE SEQUENCE [LARGE SCALE GENOMIC DNA]</scope>
    <source>
        <strain evidence="1 2">IP1</strain>
    </source>
</reference>
<dbReference type="KEGG" id="eiv:EIN_004480"/>
<evidence type="ECO:0000313" key="2">
    <source>
        <dbReference type="Proteomes" id="UP000014680"/>
    </source>
</evidence>
<name>L7FML5_ENTIV</name>
<protein>
    <submittedName>
        <fullName evidence="1">Uncharacterized protein</fullName>
    </submittedName>
</protein>
<gene>
    <name evidence="1" type="ORF">EIN_004480</name>
</gene>
<dbReference type="RefSeq" id="XP_004185737.1">
    <property type="nucleotide sequence ID" value="XM_004185689.1"/>
</dbReference>
<accession>L7FML5</accession>
<evidence type="ECO:0000313" key="1">
    <source>
        <dbReference type="EMBL" id="ELP86391.1"/>
    </source>
</evidence>
<proteinExistence type="predicted"/>
<dbReference type="VEuPathDB" id="AmoebaDB:EIN_004480"/>
<dbReference type="GeneID" id="14885361"/>
<dbReference type="Proteomes" id="UP000014680">
    <property type="component" value="Unassembled WGS sequence"/>
</dbReference>